<organism evidence="1">
    <name type="scientific">uncultured Citrobacter sp</name>
    <dbReference type="NCBI Taxonomy" id="200446"/>
    <lineage>
        <taxon>Bacteria</taxon>
        <taxon>Pseudomonadati</taxon>
        <taxon>Pseudomonadota</taxon>
        <taxon>Gammaproteobacteria</taxon>
        <taxon>Enterobacterales</taxon>
        <taxon>Enterobacteriaceae</taxon>
        <taxon>Citrobacter</taxon>
        <taxon>environmental samples</taxon>
    </lineage>
</organism>
<reference evidence="1" key="1">
    <citation type="submission" date="2016-04" db="EMBL/GenBank/DDBJ databases">
        <authorList>
            <person name="Evans L.H."/>
            <person name="Alamgir A."/>
            <person name="Owens N."/>
            <person name="Weber N.D."/>
            <person name="Virtaneva K."/>
            <person name="Barbian K."/>
            <person name="Babar A."/>
            <person name="Rosenke K."/>
        </authorList>
    </citation>
    <scope>NUCLEOTIDE SEQUENCE</scope>
    <source>
        <strain evidence="1">86-2</strain>
    </source>
</reference>
<evidence type="ECO:0000313" key="1">
    <source>
        <dbReference type="EMBL" id="SBV69861.1"/>
    </source>
</evidence>
<dbReference type="AlphaFoldDB" id="A0A212IT57"/>
<sequence>MLILPLFDACIHLSVIVLALVLPDGAALPVDVELVGHLVHYQHASTTS</sequence>
<accession>A0A212IT57</accession>
<proteinExistence type="predicted"/>
<protein>
    <submittedName>
        <fullName evidence="1">Uncharacterized protein</fullName>
    </submittedName>
</protein>
<dbReference type="EMBL" id="FLUA01000093">
    <property type="protein sequence ID" value="SBV69861.1"/>
    <property type="molecule type" value="Genomic_DNA"/>
</dbReference>
<name>A0A212IT57_9ENTR</name>
<gene>
    <name evidence="1" type="ORF">KL86CIT2_90004</name>
</gene>